<feature type="transmembrane region" description="Helical" evidence="1">
    <location>
        <begin position="33"/>
        <end position="66"/>
    </location>
</feature>
<comment type="caution">
    <text evidence="2">The sequence shown here is derived from an EMBL/GenBank/DDBJ whole genome shotgun (WGS) entry which is preliminary data.</text>
</comment>
<accession>E6PSG5</accession>
<dbReference type="EMBL" id="CABM01000048">
    <property type="protein sequence ID" value="CBH97872.1"/>
    <property type="molecule type" value="Genomic_DNA"/>
</dbReference>
<gene>
    <name evidence="2" type="ORF">CARN2_3348</name>
</gene>
<name>E6PSG5_9ZZZZ</name>
<evidence type="ECO:0000313" key="2">
    <source>
        <dbReference type="EMBL" id="CBH97872.1"/>
    </source>
</evidence>
<keyword evidence="1" id="KW-1133">Transmembrane helix</keyword>
<protein>
    <submittedName>
        <fullName evidence="2">Uncharacterized protein</fullName>
    </submittedName>
</protein>
<dbReference type="AlphaFoldDB" id="E6PSG5"/>
<evidence type="ECO:0000256" key="1">
    <source>
        <dbReference type="SAM" id="Phobius"/>
    </source>
</evidence>
<reference evidence="2" key="1">
    <citation type="submission" date="2009-10" db="EMBL/GenBank/DDBJ databases">
        <title>Diversity of trophic interactions inside an arsenic-rich microbial ecosystem.</title>
        <authorList>
            <person name="Bertin P.N."/>
            <person name="Heinrich-Salmeron A."/>
            <person name="Pelletier E."/>
            <person name="Goulhen-Chollet F."/>
            <person name="Arsene-Ploetze F."/>
            <person name="Gallien S."/>
            <person name="Calteau A."/>
            <person name="Vallenet D."/>
            <person name="Casiot C."/>
            <person name="Chane-Woon-Ming B."/>
            <person name="Giloteaux L."/>
            <person name="Barakat M."/>
            <person name="Bonnefoy V."/>
            <person name="Bruneel O."/>
            <person name="Chandler M."/>
            <person name="Cleiss J."/>
            <person name="Duran R."/>
            <person name="Elbaz-Poulichet F."/>
            <person name="Fonknechten N."/>
            <person name="Lauga B."/>
            <person name="Mornico D."/>
            <person name="Ortet P."/>
            <person name="Schaeffer C."/>
            <person name="Siguier P."/>
            <person name="Alexander Thil Smith A."/>
            <person name="Van Dorsselaer A."/>
            <person name="Weissenbach J."/>
            <person name="Medigue C."/>
            <person name="Le Paslier D."/>
        </authorList>
    </citation>
    <scope>NUCLEOTIDE SEQUENCE</scope>
</reference>
<keyword evidence="1" id="KW-0472">Membrane</keyword>
<proteinExistence type="predicted"/>
<sequence>MTYRTITPQQFLIEARAWDIKRRAMRRAAFFEAIFNTFMAVFSIAFIVLTCTTIAAPFLLSAAAFFGFTPS</sequence>
<organism evidence="2">
    <name type="scientific">mine drainage metagenome</name>
    <dbReference type="NCBI Taxonomy" id="410659"/>
    <lineage>
        <taxon>unclassified sequences</taxon>
        <taxon>metagenomes</taxon>
        <taxon>ecological metagenomes</taxon>
    </lineage>
</organism>
<keyword evidence="1" id="KW-0812">Transmembrane</keyword>